<proteinExistence type="predicted"/>
<dbReference type="WBParaSite" id="sdigi.contig111.g4565.t1">
    <property type="protein sequence ID" value="sdigi.contig111.g4565.t1"/>
    <property type="gene ID" value="sdigi.contig111.g4565"/>
</dbReference>
<dbReference type="AlphaFoldDB" id="A0A915PJZ8"/>
<sequence length="186" mass="20739">MVLRGADRRARGNVLPWPAETKKQSLVEAKWTRREEFLDDVHSQGDGRDIHRRAEQALLSHTSSFNSLRGSLICQALTILQATFPFRKPSYESSITPVVITSHPIPNSNVIRYIHSSRAAHADFVLGHVNKSWMRSDGVHSKSCFQDQSARASGCWAWKPSTKGASNCTISVEALQCTKTLMHRAG</sequence>
<accession>A0A915PJZ8</accession>
<dbReference type="Proteomes" id="UP000887581">
    <property type="component" value="Unplaced"/>
</dbReference>
<evidence type="ECO:0000313" key="1">
    <source>
        <dbReference type="Proteomes" id="UP000887581"/>
    </source>
</evidence>
<evidence type="ECO:0000313" key="2">
    <source>
        <dbReference type="WBParaSite" id="sdigi.contig111.g4565.t1"/>
    </source>
</evidence>
<organism evidence="1 2">
    <name type="scientific">Setaria digitata</name>
    <dbReference type="NCBI Taxonomy" id="48799"/>
    <lineage>
        <taxon>Eukaryota</taxon>
        <taxon>Metazoa</taxon>
        <taxon>Ecdysozoa</taxon>
        <taxon>Nematoda</taxon>
        <taxon>Chromadorea</taxon>
        <taxon>Rhabditida</taxon>
        <taxon>Spirurina</taxon>
        <taxon>Spiruromorpha</taxon>
        <taxon>Filarioidea</taxon>
        <taxon>Setariidae</taxon>
        <taxon>Setaria</taxon>
    </lineage>
</organism>
<protein>
    <submittedName>
        <fullName evidence="2">RNase H type-1 domain-containing protein</fullName>
    </submittedName>
</protein>
<reference evidence="2" key="1">
    <citation type="submission" date="2022-11" db="UniProtKB">
        <authorList>
            <consortium name="WormBaseParasite"/>
        </authorList>
    </citation>
    <scope>IDENTIFICATION</scope>
</reference>
<keyword evidence="1" id="KW-1185">Reference proteome</keyword>
<name>A0A915PJZ8_9BILA</name>